<dbReference type="InterPro" id="IPR052032">
    <property type="entry name" value="ATP-dep_AA_Ligase"/>
</dbReference>
<evidence type="ECO:0000313" key="6">
    <source>
        <dbReference type="EMBL" id="PMS31178.1"/>
    </source>
</evidence>
<dbReference type="InterPro" id="IPR040570">
    <property type="entry name" value="LAL_C2"/>
</dbReference>
<organism evidence="6 7">
    <name type="scientific">Trinickia symbiotica</name>
    <dbReference type="NCBI Taxonomy" id="863227"/>
    <lineage>
        <taxon>Bacteria</taxon>
        <taxon>Pseudomonadati</taxon>
        <taxon>Pseudomonadota</taxon>
        <taxon>Betaproteobacteria</taxon>
        <taxon>Burkholderiales</taxon>
        <taxon>Burkholderiaceae</taxon>
        <taxon>Trinickia</taxon>
    </lineage>
</organism>
<dbReference type="InterPro" id="IPR011761">
    <property type="entry name" value="ATP-grasp"/>
</dbReference>
<dbReference type="GO" id="GO:0016874">
    <property type="term" value="F:ligase activity"/>
    <property type="evidence" value="ECO:0007669"/>
    <property type="project" value="UniProtKB-KW"/>
</dbReference>
<keyword evidence="3 4" id="KW-0067">ATP-binding</keyword>
<keyword evidence="2 4" id="KW-0547">Nucleotide-binding</keyword>
<evidence type="ECO:0000256" key="2">
    <source>
        <dbReference type="ARBA" id="ARBA00022741"/>
    </source>
</evidence>
<gene>
    <name evidence="6" type="ORF">C0Z20_28555</name>
</gene>
<evidence type="ECO:0000256" key="1">
    <source>
        <dbReference type="ARBA" id="ARBA00022598"/>
    </source>
</evidence>
<keyword evidence="1" id="KW-0436">Ligase</keyword>
<dbReference type="Gene3D" id="3.40.50.20">
    <property type="match status" value="1"/>
</dbReference>
<dbReference type="Gene3D" id="3.30.470.20">
    <property type="entry name" value="ATP-grasp fold, B domain"/>
    <property type="match status" value="1"/>
</dbReference>
<dbReference type="RefSeq" id="WP_102607345.1">
    <property type="nucleotide sequence ID" value="NZ_PNYC01000027.1"/>
</dbReference>
<name>A0A2N7WP05_9BURK</name>
<proteinExistence type="predicted"/>
<evidence type="ECO:0000259" key="5">
    <source>
        <dbReference type="PROSITE" id="PS50975"/>
    </source>
</evidence>
<dbReference type="PANTHER" id="PTHR43585:SF2">
    <property type="entry name" value="ATP-GRASP ENZYME FSQD"/>
    <property type="match status" value="1"/>
</dbReference>
<dbReference type="GO" id="GO:0046872">
    <property type="term" value="F:metal ion binding"/>
    <property type="evidence" value="ECO:0007669"/>
    <property type="project" value="InterPro"/>
</dbReference>
<dbReference type="AlphaFoldDB" id="A0A2N7WP05"/>
<feature type="domain" description="ATP-grasp" evidence="5">
    <location>
        <begin position="111"/>
        <end position="310"/>
    </location>
</feature>
<comment type="caution">
    <text evidence="6">The sequence shown here is derived from an EMBL/GenBank/DDBJ whole genome shotgun (WGS) entry which is preliminary data.</text>
</comment>
<dbReference type="GO" id="GO:0005524">
    <property type="term" value="F:ATP binding"/>
    <property type="evidence" value="ECO:0007669"/>
    <property type="project" value="UniProtKB-UniRule"/>
</dbReference>
<dbReference type="Pfam" id="PF13535">
    <property type="entry name" value="ATP-grasp_4"/>
    <property type="match status" value="1"/>
</dbReference>
<accession>A0A2N7WP05</accession>
<evidence type="ECO:0000256" key="3">
    <source>
        <dbReference type="ARBA" id="ARBA00022840"/>
    </source>
</evidence>
<evidence type="ECO:0000256" key="4">
    <source>
        <dbReference type="PROSITE-ProRule" id="PRU00409"/>
    </source>
</evidence>
<dbReference type="Proteomes" id="UP000235777">
    <property type="component" value="Unassembled WGS sequence"/>
</dbReference>
<reference evidence="6 7" key="1">
    <citation type="submission" date="2018-01" db="EMBL/GenBank/DDBJ databases">
        <title>Whole genome analyses suggest that Burkholderia sensu lato contains two further novel genera in the rhizoxinica-symbiotica group Mycetohabitans gen. nov., and Trinickia gen. nov.: implications for the evolution of diazotrophy and nodulation in the Burkholderiaceae.</title>
        <authorList>
            <person name="Estrada-de los Santos P."/>
            <person name="Palmer M."/>
            <person name="Chavez-Ramirez B."/>
            <person name="Beukes C."/>
            <person name="Steenkamp E.T."/>
            <person name="Hirsch A.M."/>
            <person name="Manyaka P."/>
            <person name="Maluk M."/>
            <person name="Lafos M."/>
            <person name="Crook M."/>
            <person name="Gross E."/>
            <person name="Simon M.F."/>
            <person name="Bueno dos Reis Junior F."/>
            <person name="Poole P.S."/>
            <person name="Venter S.N."/>
            <person name="James E.K."/>
        </authorList>
    </citation>
    <scope>NUCLEOTIDE SEQUENCE [LARGE SCALE GENOMIC DNA]</scope>
    <source>
        <strain evidence="6 7">JPY 581</strain>
    </source>
</reference>
<protein>
    <submittedName>
        <fullName evidence="6">Phosphoribosylglycinamide synthetase</fullName>
    </submittedName>
</protein>
<dbReference type="SUPFAM" id="SSF56059">
    <property type="entry name" value="Glutathione synthetase ATP-binding domain-like"/>
    <property type="match status" value="1"/>
</dbReference>
<sequence length="411" mass="43363">MTAVIVVEPASSGTALIAAAARLGVAAHVFSADRAERVVPPELRAAAASFTTVDTASANAVAAAARAVGADAIVPGFEYTVRSAAEAAAQLGLPHLPLEAATLARDKYQSRKRLADAGLAVPRFARITGSQDIVAAASLVGFPAVLKPVDGCGSQLVTRVDSLQELRFMAESAMRAVVVDMGCKIGQALLLEQYLEGPEYSIEGYIGPLGPRVVAVTEKLLGPEPYFVEMGHVVEAPLTPDRRATLVAYVEAVAKCIGLTLGVFHAEARITRDGPVLIEMAARLGGDRIYRLVELSKSISLPDVMIRGHLGDVVPTPDCKEALATCVSGVKFLATSAERFAGAAGIQKVRALPGFQEVEVYSHIGGTVPQLTDFRGRVGHVLFTASDRPTLDFRLAEALRMLRLDQSCIDN</sequence>
<dbReference type="PANTHER" id="PTHR43585">
    <property type="entry name" value="FUMIPYRROLE BIOSYNTHESIS PROTEIN C"/>
    <property type="match status" value="1"/>
</dbReference>
<dbReference type="Pfam" id="PF18603">
    <property type="entry name" value="LAL_C2"/>
    <property type="match status" value="1"/>
</dbReference>
<evidence type="ECO:0000313" key="7">
    <source>
        <dbReference type="Proteomes" id="UP000235777"/>
    </source>
</evidence>
<dbReference type="PROSITE" id="PS50975">
    <property type="entry name" value="ATP_GRASP"/>
    <property type="match status" value="1"/>
</dbReference>
<dbReference type="EMBL" id="PNYC01000027">
    <property type="protein sequence ID" value="PMS31178.1"/>
    <property type="molecule type" value="Genomic_DNA"/>
</dbReference>
<keyword evidence="7" id="KW-1185">Reference proteome</keyword>